<dbReference type="OrthoDB" id="9780120at2"/>
<dbReference type="Pfam" id="PF09989">
    <property type="entry name" value="DUF2229"/>
    <property type="match status" value="1"/>
</dbReference>
<evidence type="ECO:0000259" key="1">
    <source>
        <dbReference type="Pfam" id="PF09989"/>
    </source>
</evidence>
<dbReference type="InterPro" id="IPR051805">
    <property type="entry name" value="Dehydratase_Activator_Redct"/>
</dbReference>
<dbReference type="AlphaFoldDB" id="A0A4R3KEM7"/>
<comment type="caution">
    <text evidence="2">The sequence shown here is derived from an EMBL/GenBank/DDBJ whole genome shotgun (WGS) entry which is preliminary data.</text>
</comment>
<keyword evidence="2" id="KW-0418">Kinase</keyword>
<evidence type="ECO:0000313" key="2">
    <source>
        <dbReference type="EMBL" id="TCS81806.1"/>
    </source>
</evidence>
<dbReference type="GO" id="GO:0016301">
    <property type="term" value="F:kinase activity"/>
    <property type="evidence" value="ECO:0007669"/>
    <property type="project" value="UniProtKB-KW"/>
</dbReference>
<dbReference type="RefSeq" id="WP_132769097.1">
    <property type="nucleotide sequence ID" value="NZ_SMAB01000011.1"/>
</dbReference>
<dbReference type="Proteomes" id="UP000295788">
    <property type="component" value="Unassembled WGS sequence"/>
</dbReference>
<name>A0A4R3KEM7_9BACI</name>
<feature type="domain" description="DUF2229" evidence="1">
    <location>
        <begin position="23"/>
        <end position="255"/>
    </location>
</feature>
<reference evidence="2 3" key="1">
    <citation type="submission" date="2019-03" db="EMBL/GenBank/DDBJ databases">
        <title>Genomic Encyclopedia of Type Strains, Phase IV (KMG-IV): sequencing the most valuable type-strain genomes for metagenomic binning, comparative biology and taxonomic classification.</title>
        <authorList>
            <person name="Goeker M."/>
        </authorList>
    </citation>
    <scope>NUCLEOTIDE SEQUENCE [LARGE SCALE GENOMIC DNA]</scope>
    <source>
        <strain evidence="2 3">DSM 23802</strain>
    </source>
</reference>
<dbReference type="EMBL" id="SMAB01000011">
    <property type="protein sequence ID" value="TCS81806.1"/>
    <property type="molecule type" value="Genomic_DNA"/>
</dbReference>
<sequence length="862" mass="99772">MKDIRKPMIGVSTAFTGKYLGSQVIFRFLENLQFPIRKTKMTKPQIVEAGSTLASSDFCLPLRIYVGHIYYLLQEHPEIDLLITPIVKGEYPDSSTCAKYRDLNGVIIRSLGSIAGYHLRQSSDKQIEVFQELVGSQKTQYLLHKVQSLPRIIAPEIESIERSHMRHVCFKLYRDIMGKGNGKEKFTKEQLENAFEEAYEIIVVKKRDQYQQKLANEEKIRLAIVGRHYLTEDPALSADIKKYFIKKGVEVFTIQDIPFEQLKQYYQQINGFYDTHKLGLAFIDYVFEQVDGFIVIGSFGCHPDAFQVEYFSQYIRERGKPVWTFKFDEQTGGVGFHTRFETILGFLKQKRDERIQNNRVILTSSLEKNPVVKEVAQQGNLRPIFIWPHMGPGIDLLLKEIWYQLGLQNYLYPPKPVNEETIQKGNVHYTETCSPYAFSMGSVRQTLDRLLDDLEKEAKELEQMVEPRRIILLMARGKGPCTFGWYAIAGEKALREEYADKLKRYGHTFGMVALDNEGRDLIPFLQELANVAENDQIKKIIRLLDTILIDHGKGKGRFQAIKAEFKLIKQLKQIVWPGWQKLLAYEELQNKALVTRAHEYQKGMTTLRLKYWIEKLDHVHTLEEIEEIKNTALYDLDSIPQDSEPKPKVVVVGEIYVALTSFANRGTVDHLLGQHGIEAVEGMRLSHFIKGAFKGLKMHYLNQHPLLKPWLDKLEALGWYHRNRWVREPFANPFLEHEIGGDGQPTVAYARHHIEQDGVDGILHIYPFKCMPEGMAKDALDEMSPIYGVKSLHLSFDKEIEIERLRTEIGTFATLLYQDLERKQGLNPQKEIERRQKIGQTIEQAYYHSKKSKSKVIKEKAL</sequence>
<keyword evidence="3" id="KW-1185">Reference proteome</keyword>
<dbReference type="InterPro" id="IPR018709">
    <property type="entry name" value="CoA_activase_DUF2229"/>
</dbReference>
<protein>
    <submittedName>
        <fullName evidence="2">Putative nucleotide-binding protein (Sugar kinase/HSP70/actin superfamily)</fullName>
    </submittedName>
</protein>
<dbReference type="Gene3D" id="3.40.50.11900">
    <property type="match status" value="1"/>
</dbReference>
<dbReference type="PANTHER" id="PTHR32329:SF2">
    <property type="entry name" value="BIFUNCTIONAL PROTEIN [INCLUDES 2-HYDROXYACYL-COA DEHYDRATASE (N-TER) AND ITS ACTIVATOR DOMAIN (C_TERM)"/>
    <property type="match status" value="1"/>
</dbReference>
<keyword evidence="2" id="KW-0808">Transferase</keyword>
<gene>
    <name evidence="2" type="ORF">EDD72_11144</name>
</gene>
<evidence type="ECO:0000313" key="3">
    <source>
        <dbReference type="Proteomes" id="UP000295788"/>
    </source>
</evidence>
<organism evidence="2 3">
    <name type="scientific">Tepidibacillus fermentans</name>
    <dbReference type="NCBI Taxonomy" id="1281767"/>
    <lineage>
        <taxon>Bacteria</taxon>
        <taxon>Bacillati</taxon>
        <taxon>Bacillota</taxon>
        <taxon>Bacilli</taxon>
        <taxon>Bacillales</taxon>
        <taxon>Bacillaceae</taxon>
        <taxon>Tepidibacillus</taxon>
    </lineage>
</organism>
<dbReference type="PANTHER" id="PTHR32329">
    <property type="entry name" value="BIFUNCTIONAL PROTEIN [INCLUDES 2-HYDROXYACYL-COA DEHYDRATASE (N-TER) AND ITS ACTIVATOR DOMAIN (C_TERM)-RELATED"/>
    <property type="match status" value="1"/>
</dbReference>
<proteinExistence type="predicted"/>
<accession>A0A4R3KEM7</accession>